<accession>A0ABS7EIH7</accession>
<dbReference type="EMBL" id="JAHZSS010000019">
    <property type="protein sequence ID" value="MBW8192156.1"/>
    <property type="molecule type" value="Genomic_DNA"/>
</dbReference>
<organism evidence="4 5">
    <name type="scientific">Neiella holothuriorum</name>
    <dbReference type="NCBI Taxonomy" id="2870530"/>
    <lineage>
        <taxon>Bacteria</taxon>
        <taxon>Pseudomonadati</taxon>
        <taxon>Pseudomonadota</taxon>
        <taxon>Gammaproteobacteria</taxon>
        <taxon>Alteromonadales</taxon>
        <taxon>Echinimonadaceae</taxon>
        <taxon>Neiella</taxon>
    </lineage>
</organism>
<keyword evidence="1" id="KW-0677">Repeat</keyword>
<dbReference type="PANTHER" id="PTHR44943:SF8">
    <property type="entry name" value="TPR REPEAT-CONTAINING PROTEIN MJ0263"/>
    <property type="match status" value="1"/>
</dbReference>
<evidence type="ECO:0000313" key="4">
    <source>
        <dbReference type="EMBL" id="MBW8192156.1"/>
    </source>
</evidence>
<dbReference type="RefSeq" id="WP_220104782.1">
    <property type="nucleotide sequence ID" value="NZ_JAHZSS010000019.1"/>
</dbReference>
<keyword evidence="3" id="KW-0732">Signal</keyword>
<dbReference type="SMART" id="SM00028">
    <property type="entry name" value="TPR"/>
    <property type="match status" value="4"/>
</dbReference>
<evidence type="ECO:0000256" key="2">
    <source>
        <dbReference type="ARBA" id="ARBA00022803"/>
    </source>
</evidence>
<dbReference type="Pfam" id="PF13431">
    <property type="entry name" value="TPR_17"/>
    <property type="match status" value="1"/>
</dbReference>
<feature type="signal peptide" evidence="3">
    <location>
        <begin position="1"/>
        <end position="30"/>
    </location>
</feature>
<dbReference type="PANTHER" id="PTHR44943">
    <property type="entry name" value="CELLULOSE SYNTHASE OPERON PROTEIN C"/>
    <property type="match status" value="1"/>
</dbReference>
<dbReference type="InterPro" id="IPR019734">
    <property type="entry name" value="TPR_rpt"/>
</dbReference>
<dbReference type="InterPro" id="IPR051685">
    <property type="entry name" value="Ycf3/AcsC/BcsC/TPR_MFPF"/>
</dbReference>
<gene>
    <name evidence="4" type="ORF">K0504_14060</name>
</gene>
<proteinExistence type="predicted"/>
<reference evidence="4" key="1">
    <citation type="submission" date="2021-07" db="EMBL/GenBank/DDBJ databases">
        <title>Neiella marina sp. nov., isolated from the intestinal content of sea cucumber Apostichopus japonicus.</title>
        <authorList>
            <person name="Bai X."/>
        </authorList>
    </citation>
    <scope>NUCLEOTIDE SEQUENCE</scope>
    <source>
        <strain evidence="4">126</strain>
    </source>
</reference>
<protein>
    <submittedName>
        <fullName evidence="4">Tetratricopeptide repeat protein</fullName>
    </submittedName>
</protein>
<sequence>MFCLIPFFLRAIRFPELVLAVVLMTMVGCAAPKPPAPQQTPPLTYDASAFTQQDVIAETDIFQLTESQTADFLNYYHAPEQAETAGHKRLYHYLEEKLSGFDFKGQTYSADEALSRQAGNCLSLAILTTALADLVTIKVNYQRVNVAPIFRRYDDIMMLSSHVRSHVYDPNFVANPGAMTLIKPKIVIDYFPQRGDVSGSRVLPADFIAMFYQNLAADALIRQQYDRAFSLITKGLEISPLNPESLNMLAVLYSKTGQRQQAELVYRYALNYSEFSTNSVNNYARLLTNQGRHAEAELIIEQFPLATDDNPYRWIDIAENALAQGHIDKAIDGFKRANNLAPYIHEAYFGLAKSYYRLGNLEQANEAMQLAHQYAYTDQEESLYQAKLRVLEQHDN</sequence>
<evidence type="ECO:0000313" key="5">
    <source>
        <dbReference type="Proteomes" id="UP001166251"/>
    </source>
</evidence>
<evidence type="ECO:0000256" key="1">
    <source>
        <dbReference type="ARBA" id="ARBA00022737"/>
    </source>
</evidence>
<dbReference type="SUPFAM" id="SSF48452">
    <property type="entry name" value="TPR-like"/>
    <property type="match status" value="1"/>
</dbReference>
<keyword evidence="2" id="KW-0802">TPR repeat</keyword>
<dbReference type="Gene3D" id="1.25.40.10">
    <property type="entry name" value="Tetratricopeptide repeat domain"/>
    <property type="match status" value="2"/>
</dbReference>
<feature type="chain" id="PRO_5047213108" evidence="3">
    <location>
        <begin position="31"/>
        <end position="396"/>
    </location>
</feature>
<name>A0ABS7EIH7_9GAMM</name>
<comment type="caution">
    <text evidence="4">The sequence shown here is derived from an EMBL/GenBank/DDBJ whole genome shotgun (WGS) entry which is preliminary data.</text>
</comment>
<keyword evidence="5" id="KW-1185">Reference proteome</keyword>
<dbReference type="InterPro" id="IPR011990">
    <property type="entry name" value="TPR-like_helical_dom_sf"/>
</dbReference>
<dbReference type="Proteomes" id="UP001166251">
    <property type="component" value="Unassembled WGS sequence"/>
</dbReference>
<evidence type="ECO:0000256" key="3">
    <source>
        <dbReference type="SAM" id="SignalP"/>
    </source>
</evidence>